<dbReference type="AlphaFoldDB" id="A0A3M7FJY3"/>
<organism evidence="5 6">
    <name type="scientific">Hortaea werneckii</name>
    <name type="common">Black yeast</name>
    <name type="synonym">Cladosporium werneckii</name>
    <dbReference type="NCBI Taxonomy" id="91943"/>
    <lineage>
        <taxon>Eukaryota</taxon>
        <taxon>Fungi</taxon>
        <taxon>Dikarya</taxon>
        <taxon>Ascomycota</taxon>
        <taxon>Pezizomycotina</taxon>
        <taxon>Dothideomycetes</taxon>
        <taxon>Dothideomycetidae</taxon>
        <taxon>Mycosphaerellales</taxon>
        <taxon>Teratosphaeriaceae</taxon>
        <taxon>Hortaea</taxon>
    </lineage>
</organism>
<feature type="domain" description="DUF2427" evidence="3">
    <location>
        <begin position="7"/>
        <end position="104"/>
    </location>
</feature>
<feature type="transmembrane region" description="Helical" evidence="2">
    <location>
        <begin position="518"/>
        <end position="539"/>
    </location>
</feature>
<feature type="transmembrane region" description="Helical" evidence="2">
    <location>
        <begin position="452"/>
        <end position="469"/>
    </location>
</feature>
<feature type="transmembrane region" description="Helical" evidence="2">
    <location>
        <begin position="481"/>
        <end position="498"/>
    </location>
</feature>
<evidence type="ECO:0000313" key="6">
    <source>
        <dbReference type="Proteomes" id="UP000269539"/>
    </source>
</evidence>
<feature type="transmembrane region" description="Helical" evidence="2">
    <location>
        <begin position="257"/>
        <end position="277"/>
    </location>
</feature>
<feature type="transmembrane region" description="Helical" evidence="2">
    <location>
        <begin position="217"/>
        <end position="237"/>
    </location>
</feature>
<dbReference type="InterPro" id="IPR018825">
    <property type="entry name" value="DUF2427"/>
</dbReference>
<evidence type="ECO:0000256" key="2">
    <source>
        <dbReference type="SAM" id="Phobius"/>
    </source>
</evidence>
<evidence type="ECO:0000256" key="1">
    <source>
        <dbReference type="SAM" id="MobiDB-lite"/>
    </source>
</evidence>
<feature type="compositionally biased region" description="Basic and acidic residues" evidence="1">
    <location>
        <begin position="165"/>
        <end position="179"/>
    </location>
</feature>
<dbReference type="PANTHER" id="PTHR31685">
    <property type="entry name" value="INTEGRAL MEMBRANE PROTEIN (AFU_ORTHOLOGUE AFUA_6G12730)-RELATED"/>
    <property type="match status" value="1"/>
</dbReference>
<feature type="region of interest" description="Disordered" evidence="1">
    <location>
        <begin position="142"/>
        <end position="179"/>
    </location>
</feature>
<evidence type="ECO:0008006" key="7">
    <source>
        <dbReference type="Google" id="ProtNLM"/>
    </source>
</evidence>
<reference evidence="5 6" key="1">
    <citation type="journal article" date="2018" name="BMC Genomics">
        <title>Genomic evidence for intraspecific hybridization in a clonal and extremely halotolerant yeast.</title>
        <authorList>
            <person name="Gostincar C."/>
            <person name="Stajich J.E."/>
            <person name="Zupancic J."/>
            <person name="Zalar P."/>
            <person name="Gunde-Cimerman N."/>
        </authorList>
    </citation>
    <scope>NUCLEOTIDE SEQUENCE [LARGE SCALE GENOMIC DNA]</scope>
    <source>
        <strain evidence="5 6">EXF-10513</strain>
    </source>
</reference>
<feature type="transmembrane region" description="Helical" evidence="2">
    <location>
        <begin position="53"/>
        <end position="72"/>
    </location>
</feature>
<dbReference type="InterPro" id="IPR018827">
    <property type="entry name" value="YTP1_C"/>
</dbReference>
<evidence type="ECO:0000259" key="4">
    <source>
        <dbReference type="Pfam" id="PF10355"/>
    </source>
</evidence>
<keyword evidence="2" id="KW-1133">Transmembrane helix</keyword>
<dbReference type="Pfam" id="PF10355">
    <property type="entry name" value="Ytp1"/>
    <property type="match status" value="1"/>
</dbReference>
<keyword evidence="2" id="KW-0812">Transmembrane</keyword>
<accession>A0A3M7FJY3</accession>
<sequence>MDDETFTSYSRHPDHFGWNIVHTTFMVLAWCFALPVAIMLSMAGSRYRLRAQVVFHGLNGLGILTGIVYDASTPDLYPHDSHRGMGWTVVSLAVVWTMLSIYTAYGNARSIPALGREEFQTCQRRAAYRDYYHAVSRVCSTDFSREPPSPTNQQPAEDAMNGEDSYPHDDHGSEPDERRWLNKEHNIRIQRFLSLRTDSALRTTAIVRISQVVLEKLLLPLGFTTLTSGFIVCGGLFRKEEMLNGLAHMIKGGIFFWYGILTLGRWIGAFAEVGWAWNIRPSPPPQQQQQGLRTGVLRWKEKVPSAEFVESLVIWLYGASNVFLEHLSGWGGEWTARDLEHVSITLLFFGGGMLGMLVESKWVPPALEATVEEIPRDGEGIERLKTPAYFDAGVRRDAAAEHQVHERHRETQRRIPLNPMPALTIMLLGSMMGAHHQASEVSTKLHAQWGKLFIAFALLRGVTYITLYLKPPTSCLPSRPPTEIVTSFCLCAGGVVLMTSASEVVETIEANGLDASAVSMACMGLASVILAWEIVVWGIKGWAARKEREGEAGDRLLHSASSQSV</sequence>
<dbReference type="EMBL" id="QWIO01000659">
    <property type="protein sequence ID" value="RMY88947.1"/>
    <property type="molecule type" value="Genomic_DNA"/>
</dbReference>
<name>A0A3M7FJY3_HORWE</name>
<dbReference type="VEuPathDB" id="FungiDB:BTJ68_13940"/>
<feature type="transmembrane region" description="Helical" evidence="2">
    <location>
        <begin position="84"/>
        <end position="105"/>
    </location>
</feature>
<evidence type="ECO:0000313" key="5">
    <source>
        <dbReference type="EMBL" id="RMY88947.1"/>
    </source>
</evidence>
<dbReference type="Pfam" id="PF10348">
    <property type="entry name" value="DUF2427"/>
    <property type="match status" value="1"/>
</dbReference>
<evidence type="ECO:0000259" key="3">
    <source>
        <dbReference type="Pfam" id="PF10348"/>
    </source>
</evidence>
<feature type="transmembrane region" description="Helical" evidence="2">
    <location>
        <begin position="20"/>
        <end position="41"/>
    </location>
</feature>
<gene>
    <name evidence="5" type="ORF">D0864_06539</name>
</gene>
<proteinExistence type="predicted"/>
<dbReference type="PANTHER" id="PTHR31685:SF3">
    <property type="entry name" value="INTEGRAL MEMBRANE PROTEIN (AFU_ORTHOLOGUE AFUA_6G12730)"/>
    <property type="match status" value="1"/>
</dbReference>
<keyword evidence="2" id="KW-0472">Membrane</keyword>
<comment type="caution">
    <text evidence="5">The sequence shown here is derived from an EMBL/GenBank/DDBJ whole genome shotgun (WGS) entry which is preliminary data.</text>
</comment>
<protein>
    <recommendedName>
        <fullName evidence="7">Integral membrane protein</fullName>
    </recommendedName>
</protein>
<feature type="domain" description="Protein YTP1-like C-terminal" evidence="4">
    <location>
        <begin position="222"/>
        <end position="540"/>
    </location>
</feature>
<dbReference type="Proteomes" id="UP000269539">
    <property type="component" value="Unassembled WGS sequence"/>
</dbReference>
<feature type="transmembrane region" description="Helical" evidence="2">
    <location>
        <begin position="415"/>
        <end position="432"/>
    </location>
</feature>